<dbReference type="KEGG" id="fbl:Fbal_1730"/>
<proteinExistence type="predicted"/>
<gene>
    <name evidence="1" type="ordered locus">Fbal_1730</name>
</gene>
<sequence>MMMALLGRWPKLGAAALVMGLASCTSSGKFYTHEPDDEFSVLNTLAFPLVLVGADLVYESIMGAVQEGRGGAEATALLRCVGAFCHQAAAWDWDPDENQYHCRITHGLKGGEVTDAEQCQHQPLQDNWE</sequence>
<dbReference type="GeneID" id="67181937"/>
<evidence type="ECO:0000313" key="1">
    <source>
        <dbReference type="EMBL" id="ADN75934.1"/>
    </source>
</evidence>
<keyword evidence="2" id="KW-1185">Reference proteome</keyword>
<dbReference type="Proteomes" id="UP000006683">
    <property type="component" value="Chromosome"/>
</dbReference>
<dbReference type="HOGENOM" id="CLU_1945547_0_0_6"/>
<organism evidence="1 2">
    <name type="scientific">Ferrimonas balearica (strain DSM 9799 / CCM 4581 / KCTC 23876 / PAT)</name>
    <dbReference type="NCBI Taxonomy" id="550540"/>
    <lineage>
        <taxon>Bacteria</taxon>
        <taxon>Pseudomonadati</taxon>
        <taxon>Pseudomonadota</taxon>
        <taxon>Gammaproteobacteria</taxon>
        <taxon>Alteromonadales</taxon>
        <taxon>Ferrimonadaceae</taxon>
        <taxon>Ferrimonas</taxon>
    </lineage>
</organism>
<dbReference type="AlphaFoldDB" id="E1SRI3"/>
<name>E1SRI3_FERBD</name>
<reference evidence="1 2" key="1">
    <citation type="journal article" date="2010" name="Stand. Genomic Sci.">
        <title>Complete genome sequence of Ferrimonas balearica type strain (PAT).</title>
        <authorList>
            <person name="Nolan M."/>
            <person name="Sikorski J."/>
            <person name="Davenport K."/>
            <person name="Lucas S."/>
            <person name="Glavina Del Rio T."/>
            <person name="Tice H."/>
            <person name="Cheng J."/>
            <person name="Goodwin L."/>
            <person name="Pitluck S."/>
            <person name="Liolios K."/>
            <person name="Ivanova N."/>
            <person name="Mavromatis K."/>
            <person name="Ovchinnikova G."/>
            <person name="Pati A."/>
            <person name="Chen A."/>
            <person name="Palaniappan K."/>
            <person name="Land M."/>
            <person name="Hauser L."/>
            <person name="Chang Y."/>
            <person name="Jeffries C."/>
            <person name="Tapia R."/>
            <person name="Brettin T."/>
            <person name="Detter J."/>
            <person name="Han C."/>
            <person name="Yasawong M."/>
            <person name="Rohde M."/>
            <person name="Tindall B."/>
            <person name="Goker M."/>
            <person name="Woyke T."/>
            <person name="Bristow J."/>
            <person name="Eisen J."/>
            <person name="Markowitz V."/>
            <person name="Hugenholtz P."/>
            <person name="Kyrpides N."/>
            <person name="Klenk H."/>
            <person name="Lapidus A."/>
        </authorList>
    </citation>
    <scope>NUCLEOTIDE SEQUENCE [LARGE SCALE GENOMIC DNA]</scope>
    <source>
        <strain evidence="2">DSM 9799 / CCM 4581 / KCTC 23876 / PAT</strain>
    </source>
</reference>
<protein>
    <submittedName>
        <fullName evidence="1">Uncharacterized protein</fullName>
    </submittedName>
</protein>
<evidence type="ECO:0000313" key="2">
    <source>
        <dbReference type="Proteomes" id="UP000006683"/>
    </source>
</evidence>
<dbReference type="RefSeq" id="WP_013345240.1">
    <property type="nucleotide sequence ID" value="NC_014541.1"/>
</dbReference>
<accession>E1SRI3</accession>
<dbReference type="EMBL" id="CP002209">
    <property type="protein sequence ID" value="ADN75934.1"/>
    <property type="molecule type" value="Genomic_DNA"/>
</dbReference>